<protein>
    <recommendedName>
        <fullName evidence="4">Nuclear pore protein</fullName>
    </recommendedName>
</protein>
<evidence type="ECO:0000256" key="4">
    <source>
        <dbReference type="RuleBase" id="RU364035"/>
    </source>
</evidence>
<dbReference type="EMBL" id="LR877149">
    <property type="protein sequence ID" value="CAD2215349.1"/>
    <property type="molecule type" value="Genomic_DNA"/>
</dbReference>
<evidence type="ECO:0000313" key="5">
    <source>
        <dbReference type="EMBL" id="CAD2215349.1"/>
    </source>
</evidence>
<dbReference type="Pfam" id="PF04097">
    <property type="entry name" value="Nic96"/>
    <property type="match status" value="1"/>
</dbReference>
<keyword evidence="4" id="KW-0509">mRNA transport</keyword>
<dbReference type="OrthoDB" id="244971at2759"/>
<dbReference type="GO" id="GO:0016973">
    <property type="term" value="P:poly(A)+ mRNA export from nucleus"/>
    <property type="evidence" value="ECO:0007669"/>
    <property type="project" value="TreeGrafter"/>
</dbReference>
<comment type="subcellular location">
    <subcellularLocation>
        <location evidence="1">Nucleus envelope</location>
    </subcellularLocation>
    <subcellularLocation>
        <location evidence="4">Nucleus</location>
        <location evidence="4">Nuclear pore complex</location>
    </subcellularLocation>
</comment>
<proteinExistence type="inferred from homology"/>
<evidence type="ECO:0000256" key="2">
    <source>
        <dbReference type="ARBA" id="ARBA00010186"/>
    </source>
</evidence>
<dbReference type="Proteomes" id="UP000515908">
    <property type="component" value="Chromosome 05"/>
</dbReference>
<keyword evidence="6" id="KW-1185">Reference proteome</keyword>
<keyword evidence="3 4" id="KW-0539">Nucleus</keyword>
<name>A0A7G2C6X6_9TRYP</name>
<dbReference type="GO" id="GO:0017056">
    <property type="term" value="F:structural constituent of nuclear pore"/>
    <property type="evidence" value="ECO:0007669"/>
    <property type="project" value="InterPro"/>
</dbReference>
<keyword evidence="4" id="KW-0653">Protein transport</keyword>
<organism evidence="5 6">
    <name type="scientific">Angomonas deanei</name>
    <dbReference type="NCBI Taxonomy" id="59799"/>
    <lineage>
        <taxon>Eukaryota</taxon>
        <taxon>Discoba</taxon>
        <taxon>Euglenozoa</taxon>
        <taxon>Kinetoplastea</taxon>
        <taxon>Metakinetoplastina</taxon>
        <taxon>Trypanosomatida</taxon>
        <taxon>Trypanosomatidae</taxon>
        <taxon>Strigomonadinae</taxon>
        <taxon>Angomonas</taxon>
    </lineage>
</organism>
<keyword evidence="4" id="KW-0813">Transport</keyword>
<sequence length="247" mass="27302">MNSLWRVVSNILQPILGEGNAADEMSYVSSSRASLEKLALRRLLSAVGHATSDGDVGHLSMENVLSLIKCSYGSSGPWRAIFQCMLVGRYDAAAECAKEVGSNSLILALSDLANSTPLQRSKAPPKMDVLDLYRDSQTENDLFRKAVLFLLLSGHIDDTTKDPLRVMTTLCSEMGQCVEDNLWMRLCCVRGVEVQGRVKSIHSLSTLQKIVKNDAHSLLGSFKENEYLFLLLFFSTPASLVPPYYTY</sequence>
<dbReference type="AlphaFoldDB" id="A0A7G2C6X6"/>
<dbReference type="GO" id="GO:0005643">
    <property type="term" value="C:nuclear pore"/>
    <property type="evidence" value="ECO:0007669"/>
    <property type="project" value="UniProtKB-SubCell"/>
</dbReference>
<dbReference type="InterPro" id="IPR007231">
    <property type="entry name" value="Nucleoporin_int_Nup93/Nic96"/>
</dbReference>
<gene>
    <name evidence="5" type="ORF">ADEAN_000280400</name>
</gene>
<keyword evidence="4" id="KW-0811">Translocation</keyword>
<accession>A0A7G2C6X6</accession>
<dbReference type="PANTHER" id="PTHR11225:SF4">
    <property type="entry name" value="NUCLEAR PORE COMPLEX PROTEIN NUP93"/>
    <property type="match status" value="1"/>
</dbReference>
<evidence type="ECO:0000256" key="1">
    <source>
        <dbReference type="ARBA" id="ARBA00004259"/>
    </source>
</evidence>
<keyword evidence="4" id="KW-0472">Membrane</keyword>
<comment type="similarity">
    <text evidence="2 4">Belongs to the nucleoporin interacting component (NIC) family.</text>
</comment>
<dbReference type="GO" id="GO:0006606">
    <property type="term" value="P:protein import into nucleus"/>
    <property type="evidence" value="ECO:0007669"/>
    <property type="project" value="TreeGrafter"/>
</dbReference>
<evidence type="ECO:0000256" key="3">
    <source>
        <dbReference type="ARBA" id="ARBA00023242"/>
    </source>
</evidence>
<reference evidence="5 6" key="1">
    <citation type="submission" date="2020-08" db="EMBL/GenBank/DDBJ databases">
        <authorList>
            <person name="Newling K."/>
            <person name="Davey J."/>
            <person name="Forrester S."/>
        </authorList>
    </citation>
    <scope>NUCLEOTIDE SEQUENCE [LARGE SCALE GENOMIC DNA]</scope>
    <source>
        <strain evidence="6">Crithidia deanei Carvalho (ATCC PRA-265)</strain>
    </source>
</reference>
<keyword evidence="4" id="KW-0906">Nuclear pore complex</keyword>
<dbReference type="VEuPathDB" id="TriTrypDB:ADEAN_000280400"/>
<evidence type="ECO:0000313" key="6">
    <source>
        <dbReference type="Proteomes" id="UP000515908"/>
    </source>
</evidence>
<dbReference type="PANTHER" id="PTHR11225">
    <property type="entry name" value="NUCLEAR PORE COMPLEX PROTEIN NUP93 NUCLEOPORIN NUP93 DEAD EYE PROTEIN"/>
    <property type="match status" value="1"/>
</dbReference>